<dbReference type="InterPro" id="IPR007627">
    <property type="entry name" value="RNA_pol_sigma70_r2"/>
</dbReference>
<reference evidence="8 9" key="1">
    <citation type="submission" date="2019-09" db="EMBL/GenBank/DDBJ databases">
        <title>Nocardioides panacisoli sp. nov., isolated from the soil of a ginseng field.</title>
        <authorList>
            <person name="Cho C."/>
        </authorList>
    </citation>
    <scope>NUCLEOTIDE SEQUENCE [LARGE SCALE GENOMIC DNA]</scope>
    <source>
        <strain evidence="8 9">BN140041</strain>
    </source>
</reference>
<dbReference type="Proteomes" id="UP000324351">
    <property type="component" value="Unassembled WGS sequence"/>
</dbReference>
<evidence type="ECO:0000256" key="3">
    <source>
        <dbReference type="ARBA" id="ARBA00023082"/>
    </source>
</evidence>
<dbReference type="InterPro" id="IPR013325">
    <property type="entry name" value="RNA_pol_sigma_r2"/>
</dbReference>
<sequence>MARVRGVHADASDEVAQLYAAACPRLIGLLTVVGGSRADAEEVAQEAFVKLLQRWSTVREYDDPEMWLRTVAVRMLVSRHRRHRVARLALPRLAGPDLEHADPGGTDDLIDLASAIARLPIDQRAVLVLHHLVDRPVDEVARVLKVPVGTVKSRLARARAALAPHLVDSEQLS</sequence>
<comment type="similarity">
    <text evidence="1">Belongs to the sigma-70 factor family. ECF subfamily.</text>
</comment>
<accession>A0A5B1M8Q7</accession>
<comment type="caution">
    <text evidence="8">The sequence shown here is derived from an EMBL/GenBank/DDBJ whole genome shotgun (WGS) entry which is preliminary data.</text>
</comment>
<evidence type="ECO:0000259" key="7">
    <source>
        <dbReference type="Pfam" id="PF08281"/>
    </source>
</evidence>
<name>A0A5B1M8Q7_9ACTN</name>
<dbReference type="Pfam" id="PF08281">
    <property type="entry name" value="Sigma70_r4_2"/>
    <property type="match status" value="1"/>
</dbReference>
<organism evidence="8 9">
    <name type="scientific">Nocardioides antri</name>
    <dbReference type="NCBI Taxonomy" id="2607659"/>
    <lineage>
        <taxon>Bacteria</taxon>
        <taxon>Bacillati</taxon>
        <taxon>Actinomycetota</taxon>
        <taxon>Actinomycetes</taxon>
        <taxon>Propionibacteriales</taxon>
        <taxon>Nocardioidaceae</taxon>
        <taxon>Nocardioides</taxon>
    </lineage>
</organism>
<keyword evidence="5" id="KW-0804">Transcription</keyword>
<dbReference type="SUPFAM" id="SSF88659">
    <property type="entry name" value="Sigma3 and sigma4 domains of RNA polymerase sigma factors"/>
    <property type="match status" value="1"/>
</dbReference>
<dbReference type="GO" id="GO:0016987">
    <property type="term" value="F:sigma factor activity"/>
    <property type="evidence" value="ECO:0007669"/>
    <property type="project" value="UniProtKB-KW"/>
</dbReference>
<evidence type="ECO:0000313" key="8">
    <source>
        <dbReference type="EMBL" id="KAA1429271.1"/>
    </source>
</evidence>
<evidence type="ECO:0000313" key="9">
    <source>
        <dbReference type="Proteomes" id="UP000324351"/>
    </source>
</evidence>
<keyword evidence="2" id="KW-0805">Transcription regulation</keyword>
<dbReference type="PANTHER" id="PTHR43133:SF50">
    <property type="entry name" value="ECF RNA POLYMERASE SIGMA FACTOR SIGM"/>
    <property type="match status" value="1"/>
</dbReference>
<keyword evidence="3" id="KW-0731">Sigma factor</keyword>
<dbReference type="InterPro" id="IPR013249">
    <property type="entry name" value="RNA_pol_sigma70_r4_t2"/>
</dbReference>
<dbReference type="InterPro" id="IPR014284">
    <property type="entry name" value="RNA_pol_sigma-70_dom"/>
</dbReference>
<keyword evidence="4" id="KW-0238">DNA-binding</keyword>
<dbReference type="InterPro" id="IPR036388">
    <property type="entry name" value="WH-like_DNA-bd_sf"/>
</dbReference>
<dbReference type="GO" id="GO:0003677">
    <property type="term" value="F:DNA binding"/>
    <property type="evidence" value="ECO:0007669"/>
    <property type="project" value="UniProtKB-KW"/>
</dbReference>
<dbReference type="Pfam" id="PF04542">
    <property type="entry name" value="Sigma70_r2"/>
    <property type="match status" value="1"/>
</dbReference>
<evidence type="ECO:0000256" key="4">
    <source>
        <dbReference type="ARBA" id="ARBA00023125"/>
    </source>
</evidence>
<reference evidence="8 9" key="2">
    <citation type="submission" date="2019-09" db="EMBL/GenBank/DDBJ databases">
        <authorList>
            <person name="Jin C."/>
        </authorList>
    </citation>
    <scope>NUCLEOTIDE SEQUENCE [LARGE SCALE GENOMIC DNA]</scope>
    <source>
        <strain evidence="8 9">BN140041</strain>
    </source>
</reference>
<evidence type="ECO:0000259" key="6">
    <source>
        <dbReference type="Pfam" id="PF04542"/>
    </source>
</evidence>
<dbReference type="SUPFAM" id="SSF88946">
    <property type="entry name" value="Sigma2 domain of RNA polymerase sigma factors"/>
    <property type="match status" value="1"/>
</dbReference>
<dbReference type="GO" id="GO:0006352">
    <property type="term" value="P:DNA-templated transcription initiation"/>
    <property type="evidence" value="ECO:0007669"/>
    <property type="project" value="InterPro"/>
</dbReference>
<gene>
    <name evidence="8" type="ORF">F0U47_03520</name>
</gene>
<keyword evidence="9" id="KW-1185">Reference proteome</keyword>
<dbReference type="Gene3D" id="1.10.10.10">
    <property type="entry name" value="Winged helix-like DNA-binding domain superfamily/Winged helix DNA-binding domain"/>
    <property type="match status" value="1"/>
</dbReference>
<dbReference type="InterPro" id="IPR039425">
    <property type="entry name" value="RNA_pol_sigma-70-like"/>
</dbReference>
<feature type="domain" description="RNA polymerase sigma-70 region 2" evidence="6">
    <location>
        <begin position="19"/>
        <end position="84"/>
    </location>
</feature>
<dbReference type="NCBIfam" id="TIGR02937">
    <property type="entry name" value="sigma70-ECF"/>
    <property type="match status" value="1"/>
</dbReference>
<protein>
    <submittedName>
        <fullName evidence="8">Sigma-70 family RNA polymerase sigma factor</fullName>
    </submittedName>
</protein>
<dbReference type="InterPro" id="IPR013324">
    <property type="entry name" value="RNA_pol_sigma_r3/r4-like"/>
</dbReference>
<evidence type="ECO:0000256" key="5">
    <source>
        <dbReference type="ARBA" id="ARBA00023163"/>
    </source>
</evidence>
<dbReference type="AlphaFoldDB" id="A0A5B1M8Q7"/>
<evidence type="ECO:0000256" key="1">
    <source>
        <dbReference type="ARBA" id="ARBA00010641"/>
    </source>
</evidence>
<evidence type="ECO:0000256" key="2">
    <source>
        <dbReference type="ARBA" id="ARBA00023015"/>
    </source>
</evidence>
<proteinExistence type="inferred from homology"/>
<dbReference type="PANTHER" id="PTHR43133">
    <property type="entry name" value="RNA POLYMERASE ECF-TYPE SIGMA FACTO"/>
    <property type="match status" value="1"/>
</dbReference>
<dbReference type="EMBL" id="VUJW01000001">
    <property type="protein sequence ID" value="KAA1429271.1"/>
    <property type="molecule type" value="Genomic_DNA"/>
</dbReference>
<dbReference type="Gene3D" id="1.10.1740.10">
    <property type="match status" value="1"/>
</dbReference>
<feature type="domain" description="RNA polymerase sigma factor 70 region 4 type 2" evidence="7">
    <location>
        <begin position="111"/>
        <end position="162"/>
    </location>
</feature>